<dbReference type="AlphaFoldDB" id="A0A8X6YHK2"/>
<evidence type="ECO:0000313" key="2">
    <source>
        <dbReference type="EMBL" id="GFY71010.1"/>
    </source>
</evidence>
<dbReference type="Proteomes" id="UP000886998">
    <property type="component" value="Unassembled WGS sequence"/>
</dbReference>
<protein>
    <submittedName>
        <fullName evidence="2">Uncharacterized protein</fullName>
    </submittedName>
</protein>
<dbReference type="OrthoDB" id="245173at2759"/>
<organism evidence="2 3">
    <name type="scientific">Trichonephila inaurata madagascariensis</name>
    <dbReference type="NCBI Taxonomy" id="2747483"/>
    <lineage>
        <taxon>Eukaryota</taxon>
        <taxon>Metazoa</taxon>
        <taxon>Ecdysozoa</taxon>
        <taxon>Arthropoda</taxon>
        <taxon>Chelicerata</taxon>
        <taxon>Arachnida</taxon>
        <taxon>Araneae</taxon>
        <taxon>Araneomorphae</taxon>
        <taxon>Entelegynae</taxon>
        <taxon>Araneoidea</taxon>
        <taxon>Nephilidae</taxon>
        <taxon>Trichonephila</taxon>
        <taxon>Trichonephila inaurata</taxon>
    </lineage>
</organism>
<gene>
    <name evidence="2" type="ORF">TNIN_408501</name>
</gene>
<evidence type="ECO:0000256" key="1">
    <source>
        <dbReference type="SAM" id="MobiDB-lite"/>
    </source>
</evidence>
<name>A0A8X6YHK2_9ARAC</name>
<comment type="caution">
    <text evidence="2">The sequence shown here is derived from an EMBL/GenBank/DDBJ whole genome shotgun (WGS) entry which is preliminary data.</text>
</comment>
<evidence type="ECO:0000313" key="3">
    <source>
        <dbReference type="Proteomes" id="UP000886998"/>
    </source>
</evidence>
<sequence>MLSETWLDNDERVSIPNFDYCVQFKRPRRRAAGAAIYRKQKNSHVVTPHMNITYRQTSGLGKGAAQDSHSQRKRLNNSSTERNFFTISQPGSTSLRFNLAPPLQRKGAARESDMEKLRVELSGLETELQSTLDNGTNFVGLNDELQNIDRSVIIAHSDLKISWHFNPPTTAWCGGCPNAKRIAETQFGKSFSSIR</sequence>
<keyword evidence="3" id="KW-1185">Reference proteome</keyword>
<proteinExistence type="predicted"/>
<accession>A0A8X6YHK2</accession>
<dbReference type="EMBL" id="BMAV01018562">
    <property type="protein sequence ID" value="GFY71010.1"/>
    <property type="molecule type" value="Genomic_DNA"/>
</dbReference>
<reference evidence="2" key="1">
    <citation type="submission" date="2020-08" db="EMBL/GenBank/DDBJ databases">
        <title>Multicomponent nature underlies the extraordinary mechanical properties of spider dragline silk.</title>
        <authorList>
            <person name="Kono N."/>
            <person name="Nakamura H."/>
            <person name="Mori M."/>
            <person name="Yoshida Y."/>
            <person name="Ohtoshi R."/>
            <person name="Malay A.D."/>
            <person name="Moran D.A.P."/>
            <person name="Tomita M."/>
            <person name="Numata K."/>
            <person name="Arakawa K."/>
        </authorList>
    </citation>
    <scope>NUCLEOTIDE SEQUENCE</scope>
</reference>
<feature type="region of interest" description="Disordered" evidence="1">
    <location>
        <begin position="58"/>
        <end position="81"/>
    </location>
</feature>